<dbReference type="SUPFAM" id="SSF56801">
    <property type="entry name" value="Acetyl-CoA synthetase-like"/>
    <property type="match status" value="1"/>
</dbReference>
<dbReference type="EMBL" id="JARBHB010000001">
    <property type="protein sequence ID" value="KAJ8894920.1"/>
    <property type="molecule type" value="Genomic_DNA"/>
</dbReference>
<dbReference type="PROSITE" id="PS00455">
    <property type="entry name" value="AMP_BINDING"/>
    <property type="match status" value="1"/>
</dbReference>
<evidence type="ECO:0000313" key="10">
    <source>
        <dbReference type="Proteomes" id="UP001159363"/>
    </source>
</evidence>
<name>A0ABQ9IE20_9NEOP</name>
<feature type="domain" description="AMP-dependent synthetase/ligase" evidence="8">
    <location>
        <begin position="90"/>
        <end position="147"/>
    </location>
</feature>
<protein>
    <recommendedName>
        <fullName evidence="6">long-chain-fatty-acid--CoA ligase</fullName>
        <ecNumber evidence="6">6.2.1.3</ecNumber>
    </recommendedName>
</protein>
<keyword evidence="4" id="KW-0443">Lipid metabolism</keyword>
<evidence type="ECO:0000256" key="2">
    <source>
        <dbReference type="ARBA" id="ARBA00022598"/>
    </source>
</evidence>
<gene>
    <name evidence="9" type="ORF">PR048_000227</name>
</gene>
<dbReference type="Gene3D" id="3.40.50.12780">
    <property type="entry name" value="N-terminal domain of ligase-like"/>
    <property type="match status" value="1"/>
</dbReference>
<dbReference type="InterPro" id="IPR000873">
    <property type="entry name" value="AMP-dep_synth/lig_dom"/>
</dbReference>
<evidence type="ECO:0000256" key="6">
    <source>
        <dbReference type="ARBA" id="ARBA00026121"/>
    </source>
</evidence>
<dbReference type="EC" id="6.2.1.3" evidence="6"/>
<evidence type="ECO:0000259" key="8">
    <source>
        <dbReference type="Pfam" id="PF00501"/>
    </source>
</evidence>
<proteinExistence type="inferred from homology"/>
<dbReference type="InterPro" id="IPR036397">
    <property type="entry name" value="RNaseH_sf"/>
</dbReference>
<accession>A0ABQ9IE20</accession>
<evidence type="ECO:0000256" key="4">
    <source>
        <dbReference type="ARBA" id="ARBA00022832"/>
    </source>
</evidence>
<dbReference type="InterPro" id="IPR020845">
    <property type="entry name" value="AMP-binding_CS"/>
</dbReference>
<evidence type="ECO:0000256" key="3">
    <source>
        <dbReference type="ARBA" id="ARBA00022741"/>
    </source>
</evidence>
<comment type="similarity">
    <text evidence="1">Belongs to the ATP-dependent AMP-binding enzyme family.</text>
</comment>
<dbReference type="InterPro" id="IPR042099">
    <property type="entry name" value="ANL_N_sf"/>
</dbReference>
<keyword evidence="4" id="KW-0276">Fatty acid metabolism</keyword>
<reference evidence="9 10" key="1">
    <citation type="submission" date="2023-02" db="EMBL/GenBank/DDBJ databases">
        <title>LHISI_Scaffold_Assembly.</title>
        <authorList>
            <person name="Stuart O.P."/>
            <person name="Cleave R."/>
            <person name="Magrath M.J.L."/>
            <person name="Mikheyev A.S."/>
        </authorList>
    </citation>
    <scope>NUCLEOTIDE SEQUENCE [LARGE SCALE GENOMIC DNA]</scope>
    <source>
        <strain evidence="9">Daus_M_001</strain>
        <tissue evidence="9">Leg muscle</tissue>
    </source>
</reference>
<keyword evidence="2" id="KW-0436">Ligase</keyword>
<sequence>MDQCYFKDDNARCHVSRADDNVCRLDWPTQNPDLNPIEYLWDNLECRGIDTLQKFLHFVVKMYGDKNCLGTRQILSEDDELQPNGRVFKKYTMGDYEWKSFHVFEEEAGSFGRGLRILGQEPFMNIAIFAETRAEWMVAAHGCFKQNIPREVAPKTEDTAIIMYTSGSTGTPKGVLLSHKNIMSTMKAFSDAVDIVDSDVFMGYLPLAHVFELLTECVCLMYGVGIGYSTPLTMMDTSSKIKKGSKGDATVLKPSLLTSVPLILDRITKGVNDRISKSSGLQRELFRFAFEYKRAWTRQGFKTPLINRLVFGKIRQMLGGRIRLVLCGGAPLAQDTHEFIKVCLCVEITPGYGLTETCSGATILDIAARTTKNSRFTEGPSTKKCLEVFSKRIRLTAVPRRAWPCIVRCVGCCSRVWERREMSFCREAGMGVFDMSTGRVGNPTTETDIRLVDWQEGNYTVKDKPYPRGELVIGGDHVSLGYYKLPDKTNEEFFQDAGHQWFKSGDIAELHPDGVFTIIEMVQWWKSLIQAAGMEEPWQSAEVDFLQASGC</sequence>
<organism evidence="9 10">
    <name type="scientific">Dryococelus australis</name>
    <dbReference type="NCBI Taxonomy" id="614101"/>
    <lineage>
        <taxon>Eukaryota</taxon>
        <taxon>Metazoa</taxon>
        <taxon>Ecdysozoa</taxon>
        <taxon>Arthropoda</taxon>
        <taxon>Hexapoda</taxon>
        <taxon>Insecta</taxon>
        <taxon>Pterygota</taxon>
        <taxon>Neoptera</taxon>
        <taxon>Polyneoptera</taxon>
        <taxon>Phasmatodea</taxon>
        <taxon>Verophasmatodea</taxon>
        <taxon>Anareolatae</taxon>
        <taxon>Phasmatidae</taxon>
        <taxon>Eurycanthinae</taxon>
        <taxon>Dryococelus</taxon>
    </lineage>
</organism>
<dbReference type="PANTHER" id="PTHR43272:SF83">
    <property type="entry name" value="ACYL-COA SYNTHETASE LONG-CHAIN, ISOFORM J"/>
    <property type="match status" value="1"/>
</dbReference>
<keyword evidence="10" id="KW-1185">Reference proteome</keyword>
<dbReference type="Pfam" id="PF00501">
    <property type="entry name" value="AMP-binding"/>
    <property type="match status" value="2"/>
</dbReference>
<evidence type="ECO:0000313" key="9">
    <source>
        <dbReference type="EMBL" id="KAJ8894920.1"/>
    </source>
</evidence>
<keyword evidence="3" id="KW-0547">Nucleotide-binding</keyword>
<evidence type="ECO:0000256" key="1">
    <source>
        <dbReference type="ARBA" id="ARBA00006432"/>
    </source>
</evidence>
<keyword evidence="5" id="KW-0067">ATP-binding</keyword>
<evidence type="ECO:0000256" key="5">
    <source>
        <dbReference type="ARBA" id="ARBA00022840"/>
    </source>
</evidence>
<dbReference type="PANTHER" id="PTHR43272">
    <property type="entry name" value="LONG-CHAIN-FATTY-ACID--COA LIGASE"/>
    <property type="match status" value="1"/>
</dbReference>
<feature type="domain" description="AMP-dependent synthetase/ligase" evidence="8">
    <location>
        <begin position="150"/>
        <end position="366"/>
    </location>
</feature>
<comment type="caution">
    <text evidence="9">The sequence shown here is derived from an EMBL/GenBank/DDBJ whole genome shotgun (WGS) entry which is preliminary data.</text>
</comment>
<evidence type="ECO:0000256" key="7">
    <source>
        <dbReference type="ARBA" id="ARBA00036813"/>
    </source>
</evidence>
<dbReference type="Proteomes" id="UP001159363">
    <property type="component" value="Chromosome 1"/>
</dbReference>
<comment type="catalytic activity">
    <reaction evidence="7">
        <text>a long-chain fatty acid + ATP + CoA = a long-chain fatty acyl-CoA + AMP + diphosphate</text>
        <dbReference type="Rhea" id="RHEA:15421"/>
        <dbReference type="ChEBI" id="CHEBI:30616"/>
        <dbReference type="ChEBI" id="CHEBI:33019"/>
        <dbReference type="ChEBI" id="CHEBI:57287"/>
        <dbReference type="ChEBI" id="CHEBI:57560"/>
        <dbReference type="ChEBI" id="CHEBI:83139"/>
        <dbReference type="ChEBI" id="CHEBI:456215"/>
        <dbReference type="EC" id="6.2.1.3"/>
    </reaction>
</comment>
<dbReference type="Gene3D" id="3.30.420.10">
    <property type="entry name" value="Ribonuclease H-like superfamily/Ribonuclease H"/>
    <property type="match status" value="1"/>
</dbReference>